<evidence type="ECO:0000313" key="9">
    <source>
        <dbReference type="EMBL" id="PVH97047.1"/>
    </source>
</evidence>
<feature type="transmembrane region" description="Helical" evidence="7">
    <location>
        <begin position="118"/>
        <end position="140"/>
    </location>
</feature>
<feature type="domain" description="Rhodopsin" evidence="8">
    <location>
        <begin position="41"/>
        <end position="294"/>
    </location>
</feature>
<protein>
    <recommendedName>
        <fullName evidence="8">Rhodopsin domain-containing protein</fullName>
    </recommendedName>
</protein>
<evidence type="ECO:0000256" key="7">
    <source>
        <dbReference type="SAM" id="Phobius"/>
    </source>
</evidence>
<dbReference type="Proteomes" id="UP000244855">
    <property type="component" value="Unassembled WGS sequence"/>
</dbReference>
<dbReference type="PANTHER" id="PTHR33048:SF47">
    <property type="entry name" value="INTEGRAL MEMBRANE PROTEIN-RELATED"/>
    <property type="match status" value="1"/>
</dbReference>
<dbReference type="InterPro" id="IPR049326">
    <property type="entry name" value="Rhodopsin_dom_fungi"/>
</dbReference>
<reference evidence="9 10" key="1">
    <citation type="journal article" date="2018" name="Sci. Rep.">
        <title>Comparative genomics provides insights into the lifestyle and reveals functional heterogeneity of dark septate endophytic fungi.</title>
        <authorList>
            <person name="Knapp D.G."/>
            <person name="Nemeth J.B."/>
            <person name="Barry K."/>
            <person name="Hainaut M."/>
            <person name="Henrissat B."/>
            <person name="Johnson J."/>
            <person name="Kuo A."/>
            <person name="Lim J.H.P."/>
            <person name="Lipzen A."/>
            <person name="Nolan M."/>
            <person name="Ohm R.A."/>
            <person name="Tamas L."/>
            <person name="Grigoriev I.V."/>
            <person name="Spatafora J.W."/>
            <person name="Nagy L.G."/>
            <person name="Kovacs G.M."/>
        </authorList>
    </citation>
    <scope>NUCLEOTIDE SEQUENCE [LARGE SCALE GENOMIC DNA]</scope>
    <source>
        <strain evidence="9 10">DSE2036</strain>
    </source>
</reference>
<feature type="compositionally biased region" description="Polar residues" evidence="6">
    <location>
        <begin position="352"/>
        <end position="366"/>
    </location>
</feature>
<dbReference type="GO" id="GO:0016020">
    <property type="term" value="C:membrane"/>
    <property type="evidence" value="ECO:0007669"/>
    <property type="project" value="UniProtKB-SubCell"/>
</dbReference>
<dbReference type="AlphaFoldDB" id="A0A2V1DFY0"/>
<comment type="similarity">
    <text evidence="5">Belongs to the SAT4 family.</text>
</comment>
<feature type="compositionally biased region" description="Low complexity" evidence="6">
    <location>
        <begin position="328"/>
        <end position="340"/>
    </location>
</feature>
<organism evidence="9 10">
    <name type="scientific">Periconia macrospinosa</name>
    <dbReference type="NCBI Taxonomy" id="97972"/>
    <lineage>
        <taxon>Eukaryota</taxon>
        <taxon>Fungi</taxon>
        <taxon>Dikarya</taxon>
        <taxon>Ascomycota</taxon>
        <taxon>Pezizomycotina</taxon>
        <taxon>Dothideomycetes</taxon>
        <taxon>Pleosporomycetidae</taxon>
        <taxon>Pleosporales</taxon>
        <taxon>Massarineae</taxon>
        <taxon>Periconiaceae</taxon>
        <taxon>Periconia</taxon>
    </lineage>
</organism>
<evidence type="ECO:0000256" key="6">
    <source>
        <dbReference type="SAM" id="MobiDB-lite"/>
    </source>
</evidence>
<dbReference type="OrthoDB" id="444631at2759"/>
<dbReference type="Pfam" id="PF20684">
    <property type="entry name" value="Fung_rhodopsin"/>
    <property type="match status" value="1"/>
</dbReference>
<evidence type="ECO:0000259" key="8">
    <source>
        <dbReference type="Pfam" id="PF20684"/>
    </source>
</evidence>
<keyword evidence="3 7" id="KW-1133">Transmembrane helix</keyword>
<feature type="transmembrane region" description="Helical" evidence="7">
    <location>
        <begin position="194"/>
        <end position="217"/>
    </location>
</feature>
<comment type="subcellular location">
    <subcellularLocation>
        <location evidence="1">Membrane</location>
        <topology evidence="1">Multi-pass membrane protein</topology>
    </subcellularLocation>
</comment>
<name>A0A2V1DFY0_9PLEO</name>
<evidence type="ECO:0000313" key="10">
    <source>
        <dbReference type="Proteomes" id="UP000244855"/>
    </source>
</evidence>
<keyword evidence="2 7" id="KW-0812">Transmembrane</keyword>
<feature type="compositionally biased region" description="Low complexity" evidence="6">
    <location>
        <begin position="380"/>
        <end position="393"/>
    </location>
</feature>
<dbReference type="InterPro" id="IPR052337">
    <property type="entry name" value="SAT4-like"/>
</dbReference>
<feature type="transmembrane region" description="Helical" evidence="7">
    <location>
        <begin position="23"/>
        <end position="43"/>
    </location>
</feature>
<keyword evidence="4 7" id="KW-0472">Membrane</keyword>
<feature type="transmembrane region" description="Helical" evidence="7">
    <location>
        <begin position="229"/>
        <end position="249"/>
    </location>
</feature>
<proteinExistence type="inferred from homology"/>
<evidence type="ECO:0000256" key="2">
    <source>
        <dbReference type="ARBA" id="ARBA00022692"/>
    </source>
</evidence>
<dbReference type="EMBL" id="KZ805447">
    <property type="protein sequence ID" value="PVH97047.1"/>
    <property type="molecule type" value="Genomic_DNA"/>
</dbReference>
<evidence type="ECO:0000256" key="4">
    <source>
        <dbReference type="ARBA" id="ARBA00023136"/>
    </source>
</evidence>
<keyword evidence="10" id="KW-1185">Reference proteome</keyword>
<evidence type="ECO:0000256" key="5">
    <source>
        <dbReference type="ARBA" id="ARBA00038359"/>
    </source>
</evidence>
<feature type="transmembrane region" description="Helical" evidence="7">
    <location>
        <begin position="152"/>
        <end position="173"/>
    </location>
</feature>
<feature type="region of interest" description="Disordered" evidence="6">
    <location>
        <begin position="311"/>
        <end position="409"/>
    </location>
</feature>
<sequence>MAPPSPEQLRYMREHIDDDRRPMILGLQSGFLILGFLSVALRFGSRIKIGARLQADDWLIFIAVKYRGPSDIWMSPFRMQSSVSLCGHATACMSTVQWGMGRHVILVTDRASMSKTSLAATSFYSCTLVFTKLSILALYHRIFHLTRGWVPTLWGIAVFVIVLGIVQPLVYIFQCIPVSALWTEGPDSIRCVKFGLAIVLLGSIHIITDWVILLLPIPVVLGLQLNQRAKWMICSLFAVGGVVCIISIVRLVKAISINMVDPSWDNVPIQVLSTVEGSAGILAACMPTWRPLFRFVGQGINHYFSNGSQHGRYNGAKKSHASTSLGRSPNPSHAHSPSPNLEKNGSAPPSPFTTDANCYPGANNTGPYLDPASANTNVYPSAPSPVRSSPRVSWKTRPKRGESDSGDSIERMLQGRTHGMPAEDVELGDMSSSSEDLEMRTAMRVNITPALVR</sequence>
<evidence type="ECO:0000256" key="1">
    <source>
        <dbReference type="ARBA" id="ARBA00004141"/>
    </source>
</evidence>
<gene>
    <name evidence="9" type="ORF">DM02DRAFT_686096</name>
</gene>
<evidence type="ECO:0000256" key="3">
    <source>
        <dbReference type="ARBA" id="ARBA00022989"/>
    </source>
</evidence>
<dbReference type="PANTHER" id="PTHR33048">
    <property type="entry name" value="PTH11-LIKE INTEGRAL MEMBRANE PROTEIN (AFU_ORTHOLOGUE AFUA_5G11245)"/>
    <property type="match status" value="1"/>
</dbReference>
<accession>A0A2V1DFY0</accession>